<dbReference type="PANTHER" id="PTHR48081">
    <property type="entry name" value="AB HYDROLASE SUPERFAMILY PROTEIN C4A8.06C"/>
    <property type="match status" value="1"/>
</dbReference>
<dbReference type="RefSeq" id="WP_084282879.1">
    <property type="nucleotide sequence ID" value="NZ_FWXJ01000003.1"/>
</dbReference>
<evidence type="ECO:0000313" key="4">
    <source>
        <dbReference type="Proteomes" id="UP000192708"/>
    </source>
</evidence>
<organism evidence="3 4">
    <name type="scientific">Polynucleobacter kasalickyi</name>
    <dbReference type="NCBI Taxonomy" id="1938817"/>
    <lineage>
        <taxon>Bacteria</taxon>
        <taxon>Pseudomonadati</taxon>
        <taxon>Pseudomonadota</taxon>
        <taxon>Betaproteobacteria</taxon>
        <taxon>Burkholderiales</taxon>
        <taxon>Burkholderiaceae</taxon>
        <taxon>Polynucleobacter</taxon>
    </lineage>
</organism>
<dbReference type="InterPro" id="IPR029058">
    <property type="entry name" value="AB_hydrolase_fold"/>
</dbReference>
<feature type="domain" description="BD-FAE-like" evidence="2">
    <location>
        <begin position="62"/>
        <end position="158"/>
    </location>
</feature>
<evidence type="ECO:0000256" key="1">
    <source>
        <dbReference type="ARBA" id="ARBA00022801"/>
    </source>
</evidence>
<dbReference type="Pfam" id="PF20434">
    <property type="entry name" value="BD-FAE"/>
    <property type="match status" value="1"/>
</dbReference>
<dbReference type="SUPFAM" id="SSF53474">
    <property type="entry name" value="alpha/beta-Hydrolases"/>
    <property type="match status" value="1"/>
</dbReference>
<name>A0A1W1YLC0_9BURK</name>
<sequence>MWKNLTKSQLDAAYNNSKAVPNSAEIIQAWQLSSNDVKNTLAYKADIPYAGDDFPAFDFYLANKNAPTVAFIHGGFWQMRSKDDFAFIVPALLEKKINVAMLGYRLAPSVTMDQIVKDIQDGIRSTINLLKNDGFIQPKVWLIGWSAGAHLASMQMNDENILGVTAISGIYDLDPMRFCYVNDQLKLDEEASRRNSPMLLPQHPEKILDVYVGSDELPEMQGQSQNYFDYRKTLNAPGIFTNIPFKNHYTILDELTQPNGAILEQLIERINSISSA</sequence>
<dbReference type="InterPro" id="IPR050300">
    <property type="entry name" value="GDXG_lipolytic_enzyme"/>
</dbReference>
<dbReference type="EMBL" id="FWXJ01000003">
    <property type="protein sequence ID" value="SMC36916.1"/>
    <property type="molecule type" value="Genomic_DNA"/>
</dbReference>
<dbReference type="InterPro" id="IPR049492">
    <property type="entry name" value="BD-FAE-like_dom"/>
</dbReference>
<evidence type="ECO:0000313" key="3">
    <source>
        <dbReference type="EMBL" id="SMC36916.1"/>
    </source>
</evidence>
<dbReference type="Proteomes" id="UP000192708">
    <property type="component" value="Unassembled WGS sequence"/>
</dbReference>
<evidence type="ECO:0000259" key="2">
    <source>
        <dbReference type="Pfam" id="PF20434"/>
    </source>
</evidence>
<gene>
    <name evidence="3" type="ORF">SAMN06296008_103162</name>
</gene>
<keyword evidence="1" id="KW-0378">Hydrolase</keyword>
<dbReference type="GO" id="GO:0016787">
    <property type="term" value="F:hydrolase activity"/>
    <property type="evidence" value="ECO:0007669"/>
    <property type="project" value="UniProtKB-KW"/>
</dbReference>
<dbReference type="STRING" id="1938817.SAMN06296008_103162"/>
<accession>A0A1W1YLC0</accession>
<proteinExistence type="predicted"/>
<dbReference type="Gene3D" id="3.40.50.1820">
    <property type="entry name" value="alpha/beta hydrolase"/>
    <property type="match status" value="1"/>
</dbReference>
<dbReference type="OrthoDB" id="9771666at2"/>
<reference evidence="3 4" key="1">
    <citation type="submission" date="2017-04" db="EMBL/GenBank/DDBJ databases">
        <authorList>
            <person name="Afonso C.L."/>
            <person name="Miller P.J."/>
            <person name="Scott M.A."/>
            <person name="Spackman E."/>
            <person name="Goraichik I."/>
            <person name="Dimitrov K.M."/>
            <person name="Suarez D.L."/>
            <person name="Swayne D.E."/>
        </authorList>
    </citation>
    <scope>NUCLEOTIDE SEQUENCE [LARGE SCALE GENOMIC DNA]</scope>
    <source>
        <strain evidence="3 4">VK13</strain>
    </source>
</reference>
<dbReference type="AlphaFoldDB" id="A0A1W1YLC0"/>
<dbReference type="PANTHER" id="PTHR48081:SF33">
    <property type="entry name" value="KYNURENINE FORMAMIDASE"/>
    <property type="match status" value="1"/>
</dbReference>
<protein>
    <submittedName>
        <fullName evidence="3">Arylformamidase</fullName>
    </submittedName>
</protein>
<keyword evidence="4" id="KW-1185">Reference proteome</keyword>